<reference evidence="4 5" key="1">
    <citation type="submission" date="2017-06" db="EMBL/GenBank/DDBJ databases">
        <title>Draft genome sequence of a variant of Elsinoe murrayae.</title>
        <authorList>
            <person name="Cheng Q."/>
        </authorList>
    </citation>
    <scope>NUCLEOTIDE SEQUENCE [LARGE SCALE GENOMIC DNA]</scope>
    <source>
        <strain evidence="4 5">CQ-2017a</strain>
    </source>
</reference>
<evidence type="ECO:0000256" key="2">
    <source>
        <dbReference type="ARBA" id="ARBA00023157"/>
    </source>
</evidence>
<dbReference type="InterPro" id="IPR036686">
    <property type="entry name" value="Class_II_Hydrophobin_sf"/>
</dbReference>
<dbReference type="EMBL" id="NKHZ01000011">
    <property type="protein sequence ID" value="PNS21569.1"/>
    <property type="molecule type" value="Genomic_DNA"/>
</dbReference>
<feature type="signal peptide" evidence="3">
    <location>
        <begin position="1"/>
        <end position="19"/>
    </location>
</feature>
<dbReference type="GO" id="GO:0005576">
    <property type="term" value="C:extracellular region"/>
    <property type="evidence" value="ECO:0007669"/>
    <property type="project" value="InterPro"/>
</dbReference>
<accession>A0A2K1R2S7</accession>
<keyword evidence="3" id="KW-0732">Signal</keyword>
<evidence type="ECO:0000313" key="5">
    <source>
        <dbReference type="Proteomes" id="UP000243797"/>
    </source>
</evidence>
<dbReference type="SUPFAM" id="SSF101751">
    <property type="entry name" value="Hydrophobin II, HfbII"/>
    <property type="match status" value="1"/>
</dbReference>
<evidence type="ECO:0000256" key="1">
    <source>
        <dbReference type="ARBA" id="ARBA00009576"/>
    </source>
</evidence>
<feature type="chain" id="PRO_5014355402" evidence="3">
    <location>
        <begin position="20"/>
        <end position="97"/>
    </location>
</feature>
<evidence type="ECO:0000313" key="4">
    <source>
        <dbReference type="EMBL" id="PNS21569.1"/>
    </source>
</evidence>
<comment type="caution">
    <text evidence="4">The sequence shown here is derived from an EMBL/GenBank/DDBJ whole genome shotgun (WGS) entry which is preliminary data.</text>
</comment>
<organism evidence="4 5">
    <name type="scientific">Sphaceloma murrayae</name>
    <dbReference type="NCBI Taxonomy" id="2082308"/>
    <lineage>
        <taxon>Eukaryota</taxon>
        <taxon>Fungi</taxon>
        <taxon>Dikarya</taxon>
        <taxon>Ascomycota</taxon>
        <taxon>Pezizomycotina</taxon>
        <taxon>Dothideomycetes</taxon>
        <taxon>Dothideomycetidae</taxon>
        <taxon>Myriangiales</taxon>
        <taxon>Elsinoaceae</taxon>
        <taxon>Sphaceloma</taxon>
    </lineage>
</organism>
<dbReference type="Proteomes" id="UP000243797">
    <property type="component" value="Unassembled WGS sequence"/>
</dbReference>
<proteinExistence type="inferred from homology"/>
<protein>
    <submittedName>
        <fullName evidence="4">Peptidyl-prolyl cis-trans isomerase D</fullName>
    </submittedName>
</protein>
<dbReference type="Gene3D" id="3.20.120.10">
    <property type="entry name" value="Hydrophobin"/>
    <property type="match status" value="1"/>
</dbReference>
<sequence length="97" mass="10042">MLFTTIISTLLGAASMAAAAPADLTSRQTLPVCLGTYGNAQCCATDVLGLAILDCQTPPQVPTSAENFRDICANEGQQARCCAIPILGQALLCEEPL</sequence>
<comment type="similarity">
    <text evidence="1">Belongs to the cerato-ulmin hydrophobin family.</text>
</comment>
<dbReference type="InParanoid" id="A0A2K1R2S7"/>
<evidence type="ECO:0000256" key="3">
    <source>
        <dbReference type="SAM" id="SignalP"/>
    </source>
</evidence>
<name>A0A2K1R2S7_9PEZI</name>
<dbReference type="PANTHER" id="PTHR42341:SF1">
    <property type="entry name" value="HYDROPHOBIN"/>
    <property type="match status" value="1"/>
</dbReference>
<dbReference type="STRING" id="2082308.A0A2K1R2S7"/>
<dbReference type="AlphaFoldDB" id="A0A2K1R2S7"/>
<dbReference type="PANTHER" id="PTHR42341">
    <property type="entry name" value="HYDROPHOBIN"/>
    <property type="match status" value="1"/>
</dbReference>
<keyword evidence="4" id="KW-0413">Isomerase</keyword>
<gene>
    <name evidence="4" type="ORF">CAC42_928</name>
</gene>
<dbReference type="Pfam" id="PF06766">
    <property type="entry name" value="Hydrophobin_2"/>
    <property type="match status" value="1"/>
</dbReference>
<dbReference type="OrthoDB" id="4500971at2759"/>
<dbReference type="CDD" id="cd23508">
    <property type="entry name" value="hydrophobin_II"/>
    <property type="match status" value="1"/>
</dbReference>
<keyword evidence="2" id="KW-1015">Disulfide bond</keyword>
<dbReference type="InterPro" id="IPR010636">
    <property type="entry name" value="Class_II_hydrophobin"/>
</dbReference>
<dbReference type="GO" id="GO:0016853">
    <property type="term" value="F:isomerase activity"/>
    <property type="evidence" value="ECO:0007669"/>
    <property type="project" value="UniProtKB-KW"/>
</dbReference>
<keyword evidence="5" id="KW-1185">Reference proteome</keyword>